<dbReference type="RefSeq" id="WP_143161140.1">
    <property type="nucleotide sequence ID" value="NZ_FQXE01000025.1"/>
</dbReference>
<organism evidence="2 3">
    <name type="scientific">Pollutimonas bauzanensis</name>
    <dbReference type="NCBI Taxonomy" id="658167"/>
    <lineage>
        <taxon>Bacteria</taxon>
        <taxon>Pseudomonadati</taxon>
        <taxon>Pseudomonadota</taxon>
        <taxon>Betaproteobacteria</taxon>
        <taxon>Burkholderiales</taxon>
        <taxon>Alcaligenaceae</taxon>
        <taxon>Pollutimonas</taxon>
    </lineage>
</organism>
<dbReference type="InterPro" id="IPR025587">
    <property type="entry name" value="DUF4351"/>
</dbReference>
<feature type="non-terminal residue" evidence="2">
    <location>
        <position position="1"/>
    </location>
</feature>
<evidence type="ECO:0000313" key="3">
    <source>
        <dbReference type="Proteomes" id="UP000184226"/>
    </source>
</evidence>
<evidence type="ECO:0000259" key="1">
    <source>
        <dbReference type="Pfam" id="PF14261"/>
    </source>
</evidence>
<dbReference type="Proteomes" id="UP000184226">
    <property type="component" value="Unassembled WGS sequence"/>
</dbReference>
<dbReference type="PANTHER" id="PTHR35586">
    <property type="entry name" value="SLL1691 PROTEIN"/>
    <property type="match status" value="1"/>
</dbReference>
<dbReference type="EMBL" id="FQXE01000025">
    <property type="protein sequence ID" value="SHI46436.1"/>
    <property type="molecule type" value="Genomic_DNA"/>
</dbReference>
<dbReference type="OrthoDB" id="8633154at2"/>
<gene>
    <name evidence="2" type="ORF">SAMN04488135_1251</name>
</gene>
<dbReference type="AlphaFoldDB" id="A0A1M6BCK3"/>
<keyword evidence="3" id="KW-1185">Reference proteome</keyword>
<reference evidence="2 3" key="1">
    <citation type="submission" date="2016-11" db="EMBL/GenBank/DDBJ databases">
        <authorList>
            <person name="Jaros S."/>
            <person name="Januszkiewicz K."/>
            <person name="Wedrychowicz H."/>
        </authorList>
    </citation>
    <scope>NUCLEOTIDE SEQUENCE [LARGE SCALE GENOMIC DNA]</scope>
    <source>
        <strain evidence="2 3">CGMCC 1.10190</strain>
    </source>
</reference>
<dbReference type="Pfam" id="PF14261">
    <property type="entry name" value="DUF4351"/>
    <property type="match status" value="1"/>
</dbReference>
<name>A0A1M6BCK3_9BURK</name>
<feature type="domain" description="DUF4351" evidence="1">
    <location>
        <begin position="38"/>
        <end position="91"/>
    </location>
</feature>
<dbReference type="STRING" id="658167.SAMN04488135_1251"/>
<dbReference type="PANTHER" id="PTHR35586:SF1">
    <property type="entry name" value="SLL1691 PROTEIN"/>
    <property type="match status" value="1"/>
</dbReference>
<accession>A0A1M6BCK3</accession>
<evidence type="ECO:0000313" key="2">
    <source>
        <dbReference type="EMBL" id="SHI46436.1"/>
    </source>
</evidence>
<proteinExistence type="predicted"/>
<sequence length="93" mass="10854">LMAERREQALVDAEDMLDQARYEGEQKGLQKGLQKGIQQGLEQQRQVLLRMLERKFSPMPQHYQVRLSQAGAEQLQTWSLNVLDAQRIEDVFN</sequence>
<protein>
    <recommendedName>
        <fullName evidence="1">DUF4351 domain-containing protein</fullName>
    </recommendedName>
</protein>